<protein>
    <submittedName>
        <fullName evidence="2">Short-subunit dehydrogenase</fullName>
    </submittedName>
</protein>
<dbReference type="GO" id="GO:0016491">
    <property type="term" value="F:oxidoreductase activity"/>
    <property type="evidence" value="ECO:0007669"/>
    <property type="project" value="UniProtKB-KW"/>
</dbReference>
<gene>
    <name evidence="2" type="ORF">CLV34_3137</name>
</gene>
<organism evidence="2 3">
    <name type="scientific">Luteimicrobium subarcticum</name>
    <dbReference type="NCBI Taxonomy" id="620910"/>
    <lineage>
        <taxon>Bacteria</taxon>
        <taxon>Bacillati</taxon>
        <taxon>Actinomycetota</taxon>
        <taxon>Actinomycetes</taxon>
        <taxon>Micrococcales</taxon>
        <taxon>Luteimicrobium</taxon>
    </lineage>
</organism>
<dbReference type="InterPro" id="IPR002347">
    <property type="entry name" value="SDR_fam"/>
</dbReference>
<evidence type="ECO:0000313" key="3">
    <source>
        <dbReference type="Proteomes" id="UP000231586"/>
    </source>
</evidence>
<dbReference type="Pfam" id="PF00106">
    <property type="entry name" value="adh_short"/>
    <property type="match status" value="1"/>
</dbReference>
<sequence length="277" mass="30520">MRTVVITGASDGIGAAATKLLARREPQDVRLVLVGRSPDKTRAVAERIGAEHHVADYERLDDVRQLAATLLRECDRIDVLAHNAGGIFSGPVRTADGFERTFQVDHLAPTLLTHELLGRLLESRASVVSTASVAARVLARPDLDDLETWHRFTPNRAYGNAKLANVVFTAGLHERFHEQGLSSVAFHPGIVATGFAADTTSVFRRLYHGVLRPFLTSPQQGGANLAHFVTGEAGVDWQSGAYYDQHRRLGRTHRVASDPAFVREHWERSAQLLGIRW</sequence>
<dbReference type="RefSeq" id="WP_100351228.1">
    <property type="nucleotide sequence ID" value="NZ_PGTZ01000013.1"/>
</dbReference>
<evidence type="ECO:0000313" key="2">
    <source>
        <dbReference type="EMBL" id="PJI84890.1"/>
    </source>
</evidence>
<dbReference type="OrthoDB" id="3237043at2"/>
<keyword evidence="1" id="KW-0560">Oxidoreductase</keyword>
<dbReference type="Proteomes" id="UP000231586">
    <property type="component" value="Unassembled WGS sequence"/>
</dbReference>
<reference evidence="2 3" key="1">
    <citation type="submission" date="2017-11" db="EMBL/GenBank/DDBJ databases">
        <title>Genomic Encyclopedia of Archaeal and Bacterial Type Strains, Phase II (KMG-II): From Individual Species to Whole Genera.</title>
        <authorList>
            <person name="Goeker M."/>
        </authorList>
    </citation>
    <scope>NUCLEOTIDE SEQUENCE [LARGE SCALE GENOMIC DNA]</scope>
    <source>
        <strain evidence="2 3">DSM 22413</strain>
    </source>
</reference>
<proteinExistence type="predicted"/>
<accession>A0A2M8W1U5</accession>
<dbReference type="PRINTS" id="PR00081">
    <property type="entry name" value="GDHRDH"/>
</dbReference>
<evidence type="ECO:0000256" key="1">
    <source>
        <dbReference type="ARBA" id="ARBA00023002"/>
    </source>
</evidence>
<dbReference type="SUPFAM" id="SSF51735">
    <property type="entry name" value="NAD(P)-binding Rossmann-fold domains"/>
    <property type="match status" value="1"/>
</dbReference>
<dbReference type="PANTHER" id="PTHR43157">
    <property type="entry name" value="PHOSPHATIDYLINOSITOL-GLYCAN BIOSYNTHESIS CLASS F PROTEIN-RELATED"/>
    <property type="match status" value="1"/>
</dbReference>
<dbReference type="AlphaFoldDB" id="A0A2M8W1U5"/>
<keyword evidence="3" id="KW-1185">Reference proteome</keyword>
<dbReference type="Gene3D" id="3.40.50.720">
    <property type="entry name" value="NAD(P)-binding Rossmann-like Domain"/>
    <property type="match status" value="1"/>
</dbReference>
<comment type="caution">
    <text evidence="2">The sequence shown here is derived from an EMBL/GenBank/DDBJ whole genome shotgun (WGS) entry which is preliminary data.</text>
</comment>
<dbReference type="InterPro" id="IPR036291">
    <property type="entry name" value="NAD(P)-bd_dom_sf"/>
</dbReference>
<name>A0A2M8W1U5_9MICO</name>
<dbReference type="EMBL" id="PGTZ01000013">
    <property type="protein sequence ID" value="PJI84890.1"/>
    <property type="molecule type" value="Genomic_DNA"/>
</dbReference>
<dbReference type="PANTHER" id="PTHR43157:SF31">
    <property type="entry name" value="PHOSPHATIDYLINOSITOL-GLYCAN BIOSYNTHESIS CLASS F PROTEIN"/>
    <property type="match status" value="1"/>
</dbReference>